<feature type="region of interest" description="Disordered" evidence="8">
    <location>
        <begin position="72"/>
        <end position="97"/>
    </location>
</feature>
<dbReference type="InterPro" id="IPR050331">
    <property type="entry name" value="Zinc_finger"/>
</dbReference>
<dbReference type="GO" id="GO:0010468">
    <property type="term" value="P:regulation of gene expression"/>
    <property type="evidence" value="ECO:0007669"/>
    <property type="project" value="TreeGrafter"/>
</dbReference>
<evidence type="ECO:0000259" key="9">
    <source>
        <dbReference type="PROSITE" id="PS50157"/>
    </source>
</evidence>
<feature type="domain" description="C2H2-type" evidence="9">
    <location>
        <begin position="187"/>
        <end position="214"/>
    </location>
</feature>
<dbReference type="Gene3D" id="3.30.160.60">
    <property type="entry name" value="Classic Zinc Finger"/>
    <property type="match status" value="4"/>
</dbReference>
<dbReference type="InterPro" id="IPR013087">
    <property type="entry name" value="Znf_C2H2_type"/>
</dbReference>
<feature type="domain" description="C2H2-type" evidence="9">
    <location>
        <begin position="130"/>
        <end position="158"/>
    </location>
</feature>
<keyword evidence="2" id="KW-0479">Metal-binding</keyword>
<keyword evidence="3" id="KW-0677">Repeat</keyword>
<keyword evidence="11" id="KW-1185">Reference proteome</keyword>
<dbReference type="FunFam" id="3.30.160.60:FF:000192">
    <property type="entry name" value="Mds1 and evi1 complex locus protein"/>
    <property type="match status" value="1"/>
</dbReference>
<feature type="domain" description="C2H2-type" evidence="9">
    <location>
        <begin position="159"/>
        <end position="186"/>
    </location>
</feature>
<proteinExistence type="predicted"/>
<evidence type="ECO:0000256" key="1">
    <source>
        <dbReference type="ARBA" id="ARBA00004123"/>
    </source>
</evidence>
<gene>
    <name evidence="10" type="ORF">FSP39_024148</name>
</gene>
<dbReference type="GO" id="GO:0008270">
    <property type="term" value="F:zinc ion binding"/>
    <property type="evidence" value="ECO:0007669"/>
    <property type="project" value="UniProtKB-KW"/>
</dbReference>
<dbReference type="Pfam" id="PF00096">
    <property type="entry name" value="zf-C2H2"/>
    <property type="match status" value="4"/>
</dbReference>
<evidence type="ECO:0000256" key="2">
    <source>
        <dbReference type="ARBA" id="ARBA00022723"/>
    </source>
</evidence>
<accession>A0AA88YJX8</accession>
<evidence type="ECO:0000256" key="7">
    <source>
        <dbReference type="PROSITE-ProRule" id="PRU00042"/>
    </source>
</evidence>
<dbReference type="Proteomes" id="UP001186944">
    <property type="component" value="Unassembled WGS sequence"/>
</dbReference>
<dbReference type="AlphaFoldDB" id="A0AA88YJX8"/>
<evidence type="ECO:0000256" key="4">
    <source>
        <dbReference type="ARBA" id="ARBA00022771"/>
    </source>
</evidence>
<keyword evidence="4 7" id="KW-0863">Zinc-finger</keyword>
<comment type="caution">
    <text evidence="10">The sequence shown here is derived from an EMBL/GenBank/DDBJ whole genome shotgun (WGS) entry which is preliminary data.</text>
</comment>
<dbReference type="PANTHER" id="PTHR16515">
    <property type="entry name" value="PR DOMAIN ZINC FINGER PROTEIN"/>
    <property type="match status" value="1"/>
</dbReference>
<reference evidence="10" key="1">
    <citation type="submission" date="2019-08" db="EMBL/GenBank/DDBJ databases">
        <title>The improved chromosome-level genome for the pearl oyster Pinctada fucata martensii using PacBio sequencing and Hi-C.</title>
        <authorList>
            <person name="Zheng Z."/>
        </authorList>
    </citation>
    <scope>NUCLEOTIDE SEQUENCE</scope>
    <source>
        <strain evidence="10">ZZ-2019</strain>
        <tissue evidence="10">Adductor muscle</tissue>
    </source>
</reference>
<organism evidence="10 11">
    <name type="scientific">Pinctada imbricata</name>
    <name type="common">Atlantic pearl-oyster</name>
    <name type="synonym">Pinctada martensii</name>
    <dbReference type="NCBI Taxonomy" id="66713"/>
    <lineage>
        <taxon>Eukaryota</taxon>
        <taxon>Metazoa</taxon>
        <taxon>Spiralia</taxon>
        <taxon>Lophotrochozoa</taxon>
        <taxon>Mollusca</taxon>
        <taxon>Bivalvia</taxon>
        <taxon>Autobranchia</taxon>
        <taxon>Pteriomorphia</taxon>
        <taxon>Pterioida</taxon>
        <taxon>Pterioidea</taxon>
        <taxon>Pteriidae</taxon>
        <taxon>Pinctada</taxon>
    </lineage>
</organism>
<dbReference type="PANTHER" id="PTHR16515:SF57">
    <property type="entry name" value="ZINC FINGER PROTEIN 154-LIKE"/>
    <property type="match status" value="1"/>
</dbReference>
<evidence type="ECO:0000256" key="6">
    <source>
        <dbReference type="ARBA" id="ARBA00023242"/>
    </source>
</evidence>
<dbReference type="PROSITE" id="PS50157">
    <property type="entry name" value="ZINC_FINGER_C2H2_2"/>
    <property type="match status" value="4"/>
</dbReference>
<dbReference type="SUPFAM" id="SSF57667">
    <property type="entry name" value="beta-beta-alpha zinc fingers"/>
    <property type="match status" value="2"/>
</dbReference>
<dbReference type="SMART" id="SM00355">
    <property type="entry name" value="ZnF_C2H2"/>
    <property type="match status" value="4"/>
</dbReference>
<dbReference type="FunFam" id="3.30.160.60:FF:000150">
    <property type="entry name" value="Mds1 and evi1 complex locus protein"/>
    <property type="match status" value="1"/>
</dbReference>
<evidence type="ECO:0000256" key="3">
    <source>
        <dbReference type="ARBA" id="ARBA00022737"/>
    </source>
</evidence>
<feature type="domain" description="C2H2-type" evidence="9">
    <location>
        <begin position="102"/>
        <end position="129"/>
    </location>
</feature>
<evidence type="ECO:0000256" key="5">
    <source>
        <dbReference type="ARBA" id="ARBA00022833"/>
    </source>
</evidence>
<dbReference type="EMBL" id="VSWD01000003">
    <property type="protein sequence ID" value="KAK3106634.1"/>
    <property type="molecule type" value="Genomic_DNA"/>
</dbReference>
<evidence type="ECO:0000256" key="8">
    <source>
        <dbReference type="SAM" id="MobiDB-lite"/>
    </source>
</evidence>
<dbReference type="InterPro" id="IPR036236">
    <property type="entry name" value="Znf_C2H2_sf"/>
</dbReference>
<protein>
    <recommendedName>
        <fullName evidence="9">C2H2-type domain-containing protein</fullName>
    </recommendedName>
</protein>
<evidence type="ECO:0000313" key="10">
    <source>
        <dbReference type="EMBL" id="KAK3106634.1"/>
    </source>
</evidence>
<dbReference type="FunFam" id="3.30.160.60:FF:000126">
    <property type="entry name" value="Mds1 and evi1 complex locus protein"/>
    <property type="match status" value="1"/>
</dbReference>
<sequence length="241" mass="27538">MADHSQVYHKNSGGRCDSTDMLLCNSDSHQIDMEGERQERTELDFSNFRPTFQHQEELKKDYNSLTSRDVNEPMAAHHQETKSLSDVEMTSERSDVDEPGEYRCDMCPKSFQWKSNLIRHQMAHDSGKKFCCENCDKVFTDPSNLQRHIRSQHVGARSHACSECGKTFATSSGLKQHQHIHSSVKPFQCEVCLKAYTQFSNLCRHKRMHADCRQQIKCKDCGQAFSTVTSLANINASARAL</sequence>
<dbReference type="GO" id="GO:0005634">
    <property type="term" value="C:nucleus"/>
    <property type="evidence" value="ECO:0007669"/>
    <property type="project" value="UniProtKB-SubCell"/>
</dbReference>
<dbReference type="PROSITE" id="PS00028">
    <property type="entry name" value="ZINC_FINGER_C2H2_1"/>
    <property type="match status" value="4"/>
</dbReference>
<keyword evidence="6" id="KW-0539">Nucleus</keyword>
<evidence type="ECO:0000313" key="11">
    <source>
        <dbReference type="Proteomes" id="UP001186944"/>
    </source>
</evidence>
<comment type="subcellular location">
    <subcellularLocation>
        <location evidence="1">Nucleus</location>
    </subcellularLocation>
</comment>
<name>A0AA88YJX8_PINIB</name>
<keyword evidence="5" id="KW-0862">Zinc</keyword>